<keyword evidence="3" id="KW-1185">Reference proteome</keyword>
<protein>
    <submittedName>
        <fullName evidence="2">Uncharacterized protein DUF560</fullName>
    </submittedName>
</protein>
<dbReference type="Proteomes" id="UP000243978">
    <property type="component" value="Unassembled WGS sequence"/>
</dbReference>
<evidence type="ECO:0000313" key="2">
    <source>
        <dbReference type="EMBL" id="PTX56477.1"/>
    </source>
</evidence>
<dbReference type="InterPro" id="IPR007655">
    <property type="entry name" value="Slam_C"/>
</dbReference>
<dbReference type="Pfam" id="PF04575">
    <property type="entry name" value="SlipAM"/>
    <property type="match status" value="1"/>
</dbReference>
<comment type="caution">
    <text evidence="2">The sequence shown here is derived from an EMBL/GenBank/DDBJ whole genome shotgun (WGS) entry which is preliminary data.</text>
</comment>
<dbReference type="EMBL" id="QBKS01000001">
    <property type="protein sequence ID" value="PTX56477.1"/>
    <property type="molecule type" value="Genomic_DNA"/>
</dbReference>
<evidence type="ECO:0000259" key="1">
    <source>
        <dbReference type="Pfam" id="PF04575"/>
    </source>
</evidence>
<dbReference type="AlphaFoldDB" id="A0A2T6BK85"/>
<feature type="domain" description="Surface lipoprotein assembly modifier C-terminal" evidence="1">
    <location>
        <begin position="266"/>
        <end position="441"/>
    </location>
</feature>
<proteinExistence type="predicted"/>
<reference evidence="2 3" key="1">
    <citation type="submission" date="2018-04" db="EMBL/GenBank/DDBJ databases">
        <title>Genomic Encyclopedia of Archaeal and Bacterial Type Strains, Phase II (KMG-II): from individual species to whole genera.</title>
        <authorList>
            <person name="Goeker M."/>
        </authorList>
    </citation>
    <scope>NUCLEOTIDE SEQUENCE [LARGE SCALE GENOMIC DNA]</scope>
    <source>
        <strain evidence="2 3">DSM 100977</strain>
    </source>
</reference>
<name>A0A2T6BK85_9RHOB</name>
<evidence type="ECO:0000313" key="3">
    <source>
        <dbReference type="Proteomes" id="UP000243978"/>
    </source>
</evidence>
<gene>
    <name evidence="2" type="ORF">C8N43_1136</name>
</gene>
<sequence length="448" mass="48629">MATCLLLSGTAAAQPVEVSLDQGFQIARRAFAQQNYALAHLIAQQILQAKPKDVPALLLSAASAPYVGRAKDGRLDARKAYLSAESPAQKRSAATFAAVASAQEKRPLLTQLWLRRAYQHSETEQQRSNISAQYRKYRQISPVRLFFSATVAPSSNLNGGADSQFLTIDGIYPVGVLSGSAQALSGTRATVRGQLTYTLSEATTRKTTLSVSGSISRVDLSGEAKALAPDISSRDLGDTQLGVSLRHQIAPGRKPIPDTYSLGVGQTWFGGESYYTYLTLGLGRQFRVGQDAIVRVGAENTRQFYEDGRSTRDISTLRAGMTRRVREGDLLSFNLSLSRSNSDTQNDRYEAVYASLGYELGEPIGPVSVAATIGYGETRYDNYTLGFFRVPGGRVDKTTRLSLDLTLSETGYLGFVPQINIAHNRTQSNVSRFERSTTGVGLSFVSAF</sequence>
<organism evidence="2 3">
    <name type="scientific">Litoreibacter ponti</name>
    <dbReference type="NCBI Taxonomy" id="1510457"/>
    <lineage>
        <taxon>Bacteria</taxon>
        <taxon>Pseudomonadati</taxon>
        <taxon>Pseudomonadota</taxon>
        <taxon>Alphaproteobacteria</taxon>
        <taxon>Rhodobacterales</taxon>
        <taxon>Roseobacteraceae</taxon>
        <taxon>Litoreibacter</taxon>
    </lineage>
</organism>
<accession>A0A2T6BK85</accession>